<evidence type="ECO:0000256" key="2">
    <source>
        <dbReference type="ARBA" id="ARBA00023125"/>
    </source>
</evidence>
<evidence type="ECO:0000313" key="6">
    <source>
        <dbReference type="Proteomes" id="UP000310541"/>
    </source>
</evidence>
<protein>
    <recommendedName>
        <fullName evidence="3">Nucleoid-associated protein FBF83_20445</fullName>
    </recommendedName>
</protein>
<dbReference type="GO" id="GO:0003677">
    <property type="term" value="F:DNA binding"/>
    <property type="evidence" value="ECO:0007669"/>
    <property type="project" value="UniProtKB-UniRule"/>
</dbReference>
<feature type="coiled-coil region" evidence="4">
    <location>
        <begin position="11"/>
        <end position="38"/>
    </location>
</feature>
<comment type="subcellular location">
    <subcellularLocation>
        <location evidence="3">Cytoplasm</location>
        <location evidence="3">Nucleoid</location>
    </subcellularLocation>
</comment>
<comment type="function">
    <text evidence="3">Binds to DNA and alters its conformation. May be involved in regulation of gene expression, nucleoid organization and DNA protection.</text>
</comment>
<dbReference type="GO" id="GO:0043590">
    <property type="term" value="C:bacterial nucleoid"/>
    <property type="evidence" value="ECO:0007669"/>
    <property type="project" value="UniProtKB-UniRule"/>
</dbReference>
<evidence type="ECO:0000256" key="4">
    <source>
        <dbReference type="SAM" id="Coils"/>
    </source>
</evidence>
<evidence type="ECO:0000313" key="5">
    <source>
        <dbReference type="EMBL" id="TKD65793.1"/>
    </source>
</evidence>
<keyword evidence="1 3" id="KW-0963">Cytoplasm</keyword>
<gene>
    <name evidence="5" type="ORF">FBF83_20445</name>
</gene>
<proteinExistence type="inferred from homology"/>
<dbReference type="PANTHER" id="PTHR33449:SF1">
    <property type="entry name" value="NUCLEOID-ASSOCIATED PROTEIN YBAB"/>
    <property type="match status" value="1"/>
</dbReference>
<comment type="subunit">
    <text evidence="3">Homodimer.</text>
</comment>
<evidence type="ECO:0000256" key="1">
    <source>
        <dbReference type="ARBA" id="ARBA00022490"/>
    </source>
</evidence>
<dbReference type="FunFam" id="3.30.1310.10:FF:000002">
    <property type="entry name" value="Nucleoid-associated protein IKC_06587"/>
    <property type="match status" value="1"/>
</dbReference>
<dbReference type="HAMAP" id="MF_00274">
    <property type="entry name" value="DNA_YbaB_EbfC"/>
    <property type="match status" value="1"/>
</dbReference>
<dbReference type="EMBL" id="SWFM01000014">
    <property type="protein sequence ID" value="TKD65793.1"/>
    <property type="molecule type" value="Genomic_DNA"/>
</dbReference>
<dbReference type="PIRSF" id="PIRSF004555">
    <property type="entry name" value="UCP004555"/>
    <property type="match status" value="1"/>
</dbReference>
<accession>A0A4U1M692</accession>
<dbReference type="AlphaFoldDB" id="A0A4U1M692"/>
<dbReference type="Gene3D" id="3.30.1310.10">
    <property type="entry name" value="Nucleoid-associated protein YbaB-like domain"/>
    <property type="match status" value="1"/>
</dbReference>
<name>A0A4U1M692_9BACL</name>
<evidence type="ECO:0000256" key="3">
    <source>
        <dbReference type="HAMAP-Rule" id="MF_00274"/>
    </source>
</evidence>
<keyword evidence="2 3" id="KW-0238">DNA-binding</keyword>
<sequence length="110" mass="12042">MKRGMGGGGNMNNMMKQMQKMQKDMAKAQEELKDKIVEGSAGGGMVVVKANGHKEILEVIVKEEVVDPDDIDMLQDLVLAATNDALRNVDELVNKDMGKFTQGLNMPGMF</sequence>
<dbReference type="SUPFAM" id="SSF82607">
    <property type="entry name" value="YbaB-like"/>
    <property type="match status" value="1"/>
</dbReference>
<dbReference type="NCBIfam" id="TIGR00103">
    <property type="entry name" value="DNA_YbaB_EbfC"/>
    <property type="match status" value="1"/>
</dbReference>
<comment type="similarity">
    <text evidence="3">Belongs to the YbaB/EbfC family.</text>
</comment>
<keyword evidence="4" id="KW-0175">Coiled coil</keyword>
<comment type="caution">
    <text evidence="5">The sequence shown here is derived from an EMBL/GenBank/DDBJ whole genome shotgun (WGS) entry which is preliminary data.</text>
</comment>
<reference evidence="5 6" key="1">
    <citation type="submission" date="2019-04" db="EMBL/GenBank/DDBJ databases">
        <title>Genome sequence of Bacillus hwajinpoensis strain Y2.</title>
        <authorList>
            <person name="Fair J.L."/>
            <person name="Maclea K.S."/>
        </authorList>
    </citation>
    <scope>NUCLEOTIDE SEQUENCE [LARGE SCALE GENOMIC DNA]</scope>
    <source>
        <strain evidence="5 6">Y2</strain>
    </source>
</reference>
<dbReference type="GO" id="GO:0005829">
    <property type="term" value="C:cytosol"/>
    <property type="evidence" value="ECO:0007669"/>
    <property type="project" value="TreeGrafter"/>
</dbReference>
<dbReference type="OrthoDB" id="9795263at2"/>
<dbReference type="InterPro" id="IPR036894">
    <property type="entry name" value="YbaB-like_sf"/>
</dbReference>
<organism evidence="5 6">
    <name type="scientific">Guptibacillus hwajinpoensis</name>
    <dbReference type="NCBI Taxonomy" id="208199"/>
    <lineage>
        <taxon>Bacteria</taxon>
        <taxon>Bacillati</taxon>
        <taxon>Bacillota</taxon>
        <taxon>Bacilli</taxon>
        <taxon>Bacillales</taxon>
        <taxon>Guptibacillaceae</taxon>
        <taxon>Guptibacillus</taxon>
    </lineage>
</organism>
<dbReference type="InterPro" id="IPR004401">
    <property type="entry name" value="YbaB/EbfC"/>
</dbReference>
<dbReference type="Proteomes" id="UP000310541">
    <property type="component" value="Unassembled WGS sequence"/>
</dbReference>
<dbReference type="PANTHER" id="PTHR33449">
    <property type="entry name" value="NUCLEOID-ASSOCIATED PROTEIN YBAB"/>
    <property type="match status" value="1"/>
</dbReference>
<dbReference type="Pfam" id="PF02575">
    <property type="entry name" value="YbaB_DNA_bd"/>
    <property type="match status" value="1"/>
</dbReference>